<accession>A0A285HMY6</accession>
<feature type="transmembrane region" description="Helical" evidence="1">
    <location>
        <begin position="32"/>
        <end position="50"/>
    </location>
</feature>
<evidence type="ECO:0000313" key="3">
    <source>
        <dbReference type="Proteomes" id="UP000219612"/>
    </source>
</evidence>
<evidence type="ECO:0000256" key="1">
    <source>
        <dbReference type="SAM" id="Phobius"/>
    </source>
</evidence>
<dbReference type="AlphaFoldDB" id="A0A285HMY6"/>
<keyword evidence="1" id="KW-0812">Transmembrane</keyword>
<evidence type="ECO:0000313" key="2">
    <source>
        <dbReference type="EMBL" id="SNY37099.1"/>
    </source>
</evidence>
<dbReference type="Proteomes" id="UP000219612">
    <property type="component" value="Unassembled WGS sequence"/>
</dbReference>
<reference evidence="2 3" key="1">
    <citation type="submission" date="2017-09" db="EMBL/GenBank/DDBJ databases">
        <authorList>
            <person name="Ehlers B."/>
            <person name="Leendertz F.H."/>
        </authorList>
    </citation>
    <scope>NUCLEOTIDE SEQUENCE [LARGE SCALE GENOMIC DNA]</scope>
    <source>
        <strain evidence="2 3">CGMCC 4.6857</strain>
    </source>
</reference>
<organism evidence="2 3">
    <name type="scientific">Paractinoplanes atraurantiacus</name>
    <dbReference type="NCBI Taxonomy" id="1036182"/>
    <lineage>
        <taxon>Bacteria</taxon>
        <taxon>Bacillati</taxon>
        <taxon>Actinomycetota</taxon>
        <taxon>Actinomycetes</taxon>
        <taxon>Micromonosporales</taxon>
        <taxon>Micromonosporaceae</taxon>
        <taxon>Paractinoplanes</taxon>
    </lineage>
</organism>
<keyword evidence="3" id="KW-1185">Reference proteome</keyword>
<name>A0A285HMY6_9ACTN</name>
<keyword evidence="1" id="KW-1133">Transmembrane helix</keyword>
<dbReference type="EMBL" id="OBDY01000005">
    <property type="protein sequence ID" value="SNY37099.1"/>
    <property type="molecule type" value="Genomic_DNA"/>
</dbReference>
<proteinExistence type="predicted"/>
<protein>
    <submittedName>
        <fullName evidence="2">Uncharacterized protein</fullName>
    </submittedName>
</protein>
<dbReference type="RefSeq" id="WP_097320401.1">
    <property type="nucleotide sequence ID" value="NZ_OBDY01000005.1"/>
</dbReference>
<sequence>MPQGPRRLSSHRLALALALVSAGPPLVIHEGWPGLALALVAAVYAAYLVLGKRWPRLRRRRSRPEQR</sequence>
<gene>
    <name evidence="2" type="ORF">SAMN05421748_10536</name>
</gene>
<keyword evidence="1" id="KW-0472">Membrane</keyword>